<dbReference type="EMBL" id="JAASRO010000001">
    <property type="protein sequence ID" value="NIK61567.1"/>
    <property type="molecule type" value="Genomic_DNA"/>
</dbReference>
<gene>
    <name evidence="2" type="ORF">BJY22_007284</name>
</gene>
<sequence length="194" mass="21662">MRAYRRIWQLMVGLWIALGLAAGLVTLPLRVWLICAILTALIWLSLYVEADSADRRKALRTRTAPMAFAVCLAIIATLATAVFLNAGALVIPTVMLASSPQAVAWYCGRLRRDRPSPERQRNVVSTDDLCREWIQSYDELNRAPSAEARLRVVMARQRCLDELERRDPDGLHAWLASTASAAGDPRRFLSDTNG</sequence>
<dbReference type="AlphaFoldDB" id="A0A7X5VJJ6"/>
<name>A0A7X5VJJ6_9ACTN</name>
<dbReference type="RefSeq" id="WP_167216157.1">
    <property type="nucleotide sequence ID" value="NZ_JAASRO010000001.1"/>
</dbReference>
<evidence type="ECO:0000313" key="3">
    <source>
        <dbReference type="Proteomes" id="UP000555407"/>
    </source>
</evidence>
<evidence type="ECO:0000313" key="2">
    <source>
        <dbReference type="EMBL" id="NIK61567.1"/>
    </source>
</evidence>
<accession>A0A7X5VJJ6</accession>
<feature type="transmembrane region" description="Helical" evidence="1">
    <location>
        <begin position="62"/>
        <end position="83"/>
    </location>
</feature>
<reference evidence="2 3" key="1">
    <citation type="submission" date="2020-03" db="EMBL/GenBank/DDBJ databases">
        <title>Sequencing the genomes of 1000 actinobacteria strains.</title>
        <authorList>
            <person name="Klenk H.-P."/>
        </authorList>
    </citation>
    <scope>NUCLEOTIDE SEQUENCE [LARGE SCALE GENOMIC DNA]</scope>
    <source>
        <strain evidence="2 3">DSM 45490</strain>
    </source>
</reference>
<keyword evidence="1" id="KW-1133">Transmembrane helix</keyword>
<proteinExistence type="predicted"/>
<feature type="transmembrane region" description="Helical" evidence="1">
    <location>
        <begin position="31"/>
        <end position="50"/>
    </location>
</feature>
<organism evidence="2 3">
    <name type="scientific">Kribbella shirazensis</name>
    <dbReference type="NCBI Taxonomy" id="1105143"/>
    <lineage>
        <taxon>Bacteria</taxon>
        <taxon>Bacillati</taxon>
        <taxon>Actinomycetota</taxon>
        <taxon>Actinomycetes</taxon>
        <taxon>Propionibacteriales</taxon>
        <taxon>Kribbellaceae</taxon>
        <taxon>Kribbella</taxon>
    </lineage>
</organism>
<keyword evidence="1" id="KW-0472">Membrane</keyword>
<keyword evidence="3" id="KW-1185">Reference proteome</keyword>
<keyword evidence="1" id="KW-0812">Transmembrane</keyword>
<feature type="transmembrane region" description="Helical" evidence="1">
    <location>
        <begin position="7"/>
        <end position="25"/>
    </location>
</feature>
<evidence type="ECO:0000256" key="1">
    <source>
        <dbReference type="SAM" id="Phobius"/>
    </source>
</evidence>
<dbReference type="Proteomes" id="UP000555407">
    <property type="component" value="Unassembled WGS sequence"/>
</dbReference>
<protein>
    <submittedName>
        <fullName evidence="2">Uncharacterized protein</fullName>
    </submittedName>
</protein>
<comment type="caution">
    <text evidence="2">The sequence shown here is derived from an EMBL/GenBank/DDBJ whole genome shotgun (WGS) entry which is preliminary data.</text>
</comment>